<reference evidence="1 2" key="1">
    <citation type="submission" date="2018-06" db="EMBL/GenBank/DDBJ databases">
        <title>Genome sequencing of Flavobacterium.</title>
        <authorList>
            <person name="Baek M.-G."/>
            <person name="Yi H."/>
        </authorList>
    </citation>
    <scope>NUCLEOTIDE SEQUENCE [LARGE SCALE GENOMIC DNA]</scope>
    <source>
        <strain evidence="1 2">HYN0086</strain>
    </source>
</reference>
<dbReference type="Proteomes" id="UP000251561">
    <property type="component" value="Chromosome"/>
</dbReference>
<gene>
    <name evidence="1" type="ORF">HYN86_02805</name>
</gene>
<sequence>MTKMREIQNISKIASFETECPSPDRSGILSVFSLKTERYSEEQESASKINYYRLYLQLFKTNII</sequence>
<evidence type="ECO:0000313" key="1">
    <source>
        <dbReference type="EMBL" id="AXB55588.1"/>
    </source>
</evidence>
<protein>
    <submittedName>
        <fullName evidence="1">Uncharacterized protein</fullName>
    </submittedName>
</protein>
<keyword evidence="2" id="KW-1185">Reference proteome</keyword>
<dbReference type="AlphaFoldDB" id="A0A344LNU6"/>
<proteinExistence type="predicted"/>
<dbReference type="EMBL" id="CP030261">
    <property type="protein sequence ID" value="AXB55588.1"/>
    <property type="molecule type" value="Genomic_DNA"/>
</dbReference>
<name>A0A344LNU6_9FLAO</name>
<dbReference type="KEGG" id="ffl:HYN86_02805"/>
<organism evidence="1 2">
    <name type="scientific">Flavobacterium fluviale</name>
    <dbReference type="NCBI Taxonomy" id="2249356"/>
    <lineage>
        <taxon>Bacteria</taxon>
        <taxon>Pseudomonadati</taxon>
        <taxon>Bacteroidota</taxon>
        <taxon>Flavobacteriia</taxon>
        <taxon>Flavobacteriales</taxon>
        <taxon>Flavobacteriaceae</taxon>
        <taxon>Flavobacterium</taxon>
    </lineage>
</organism>
<accession>A0A344LNU6</accession>
<dbReference type="OrthoDB" id="1369815at2"/>
<evidence type="ECO:0000313" key="2">
    <source>
        <dbReference type="Proteomes" id="UP000251561"/>
    </source>
</evidence>